<dbReference type="AlphaFoldDB" id="A0A4E9EMU5"/>
<gene>
    <name evidence="3" type="ORF">FUG_LOCUS562434</name>
    <name evidence="2" type="ORF">MDCFG202_LOCUS388697</name>
</gene>
<reference evidence="2" key="2">
    <citation type="submission" date="2021-03" db="EMBL/GenBank/DDBJ databases">
        <authorList>
            <person name="Alouane T."/>
            <person name="Langin T."/>
            <person name="Bonhomme L."/>
        </authorList>
    </citation>
    <scope>NUCLEOTIDE SEQUENCE</scope>
    <source>
        <strain evidence="2">MDC_Fg202</strain>
    </source>
</reference>
<accession>A0A4E9EMU5</accession>
<proteinExistence type="predicted"/>
<evidence type="ECO:0000313" key="3">
    <source>
        <dbReference type="EMBL" id="VIO64289.1"/>
    </source>
</evidence>
<evidence type="ECO:0000313" key="2">
    <source>
        <dbReference type="EMBL" id="CAG1994369.1"/>
    </source>
</evidence>
<organism evidence="3">
    <name type="scientific">Gibberella zeae</name>
    <name type="common">Wheat head blight fungus</name>
    <name type="synonym">Fusarium graminearum</name>
    <dbReference type="NCBI Taxonomy" id="5518"/>
    <lineage>
        <taxon>Eukaryota</taxon>
        <taxon>Fungi</taxon>
        <taxon>Dikarya</taxon>
        <taxon>Ascomycota</taxon>
        <taxon>Pezizomycotina</taxon>
        <taxon>Sordariomycetes</taxon>
        <taxon>Hypocreomycetidae</taxon>
        <taxon>Hypocreales</taxon>
        <taxon>Nectriaceae</taxon>
        <taxon>Fusarium</taxon>
    </lineage>
</organism>
<dbReference type="EMBL" id="CAAKMV010000196">
    <property type="protein sequence ID" value="VIO64289.1"/>
    <property type="molecule type" value="Genomic_DNA"/>
</dbReference>
<protein>
    <submittedName>
        <fullName evidence="3">Uncharacterized protein</fullName>
    </submittedName>
</protein>
<sequence>MLNNEESSTDATRLIARQIQPVMPAPNEIIGAERQEKPLCHGCERSEMVQLVKERPRNPKNTKTNNLKAWSKQHKPI</sequence>
<feature type="region of interest" description="Disordered" evidence="1">
    <location>
        <begin position="54"/>
        <end position="77"/>
    </location>
</feature>
<evidence type="ECO:0000256" key="1">
    <source>
        <dbReference type="SAM" id="MobiDB-lite"/>
    </source>
</evidence>
<reference evidence="3" key="1">
    <citation type="submission" date="2019-04" db="EMBL/GenBank/DDBJ databases">
        <authorList>
            <person name="Melise S."/>
            <person name="Noan J."/>
            <person name="Okalmin O."/>
        </authorList>
    </citation>
    <scope>NUCLEOTIDE SEQUENCE</scope>
    <source>
        <strain evidence="3">FN9</strain>
    </source>
</reference>
<dbReference type="EMBL" id="CAJPIJ010000155">
    <property type="protein sequence ID" value="CAG1994369.1"/>
    <property type="molecule type" value="Genomic_DNA"/>
</dbReference>
<name>A0A4E9EMU5_GIBZA</name>
<feature type="compositionally biased region" description="Polar residues" evidence="1">
    <location>
        <begin position="59"/>
        <end position="68"/>
    </location>
</feature>
<dbReference type="Proteomes" id="UP000746612">
    <property type="component" value="Unassembled WGS sequence"/>
</dbReference>